<comment type="caution">
    <text evidence="2">The sequence shown here is derived from an EMBL/GenBank/DDBJ whole genome shotgun (WGS) entry which is preliminary data.</text>
</comment>
<keyword evidence="1" id="KW-0732">Signal</keyword>
<organism evidence="2 3">
    <name type="scientific">Salix dunnii</name>
    <dbReference type="NCBI Taxonomy" id="1413687"/>
    <lineage>
        <taxon>Eukaryota</taxon>
        <taxon>Viridiplantae</taxon>
        <taxon>Streptophyta</taxon>
        <taxon>Embryophyta</taxon>
        <taxon>Tracheophyta</taxon>
        <taxon>Spermatophyta</taxon>
        <taxon>Magnoliopsida</taxon>
        <taxon>eudicotyledons</taxon>
        <taxon>Gunneridae</taxon>
        <taxon>Pentapetalae</taxon>
        <taxon>rosids</taxon>
        <taxon>fabids</taxon>
        <taxon>Malpighiales</taxon>
        <taxon>Salicaceae</taxon>
        <taxon>Saliceae</taxon>
        <taxon>Salix</taxon>
    </lineage>
</organism>
<proteinExistence type="predicted"/>
<sequence>MMLCFIVALVLLPPDHLVYTYKIIKDDIVAREDHGIPVFNLWTGIHLFMLSNYNAISLTQKFKINLYRISLRLVKIRERTYKSISFFPRNPTPFLFLHFYKKEMNNGIHFR</sequence>
<gene>
    <name evidence="2" type="ORF">SADUNF_Sadunf09G0028800</name>
</gene>
<name>A0A835JS01_9ROSI</name>
<keyword evidence="3" id="KW-1185">Reference proteome</keyword>
<reference evidence="2 3" key="1">
    <citation type="submission" date="2020-10" db="EMBL/GenBank/DDBJ databases">
        <title>Plant Genome Project.</title>
        <authorList>
            <person name="Zhang R.-G."/>
        </authorList>
    </citation>
    <scope>NUCLEOTIDE SEQUENCE [LARGE SCALE GENOMIC DNA]</scope>
    <source>
        <strain evidence="2">FAFU-HL-1</strain>
        <tissue evidence="2">Leaf</tissue>
    </source>
</reference>
<feature type="chain" id="PRO_5032319519" evidence="1">
    <location>
        <begin position="21"/>
        <end position="111"/>
    </location>
</feature>
<protein>
    <submittedName>
        <fullName evidence="2">Uncharacterized protein</fullName>
    </submittedName>
</protein>
<feature type="signal peptide" evidence="1">
    <location>
        <begin position="1"/>
        <end position="20"/>
    </location>
</feature>
<dbReference type="EMBL" id="JADGMS010000009">
    <property type="protein sequence ID" value="KAF9675403.1"/>
    <property type="molecule type" value="Genomic_DNA"/>
</dbReference>
<evidence type="ECO:0000313" key="3">
    <source>
        <dbReference type="Proteomes" id="UP000657918"/>
    </source>
</evidence>
<evidence type="ECO:0000313" key="2">
    <source>
        <dbReference type="EMBL" id="KAF9675403.1"/>
    </source>
</evidence>
<evidence type="ECO:0000256" key="1">
    <source>
        <dbReference type="SAM" id="SignalP"/>
    </source>
</evidence>
<accession>A0A835JS01</accession>
<dbReference type="Proteomes" id="UP000657918">
    <property type="component" value="Unassembled WGS sequence"/>
</dbReference>
<dbReference type="AlphaFoldDB" id="A0A835JS01"/>